<sequence>MRQAQDYKQHIEPLQVLQHMYRAIGSLVANNLHRSSCGLQCVHMSSEHECPGAPLPDQSQVARDSAQFGGVGSRHDLTVQCPSVHASKPVASYTAGRAEAIKSHKPSERASPPCPAARKHISEMASMSMSSSRPQWTKKQDKLFEQALAVYDKETPDRWHNIARAVGGKSAEEVRRYYEILVEDVKRIEAGKVPFPAYRCPGGGAPANMTMGGY</sequence>
<keyword evidence="8" id="KW-1185">Reference proteome</keyword>
<accession>K3XLW5</accession>
<keyword evidence="2" id="KW-0805">Transcription regulation</keyword>
<dbReference type="HOGENOM" id="CLU_1290913_0_0_1"/>
<dbReference type="SUPFAM" id="SSF46689">
    <property type="entry name" value="Homeodomain-like"/>
    <property type="match status" value="1"/>
</dbReference>
<evidence type="ECO:0000259" key="5">
    <source>
        <dbReference type="PROSITE" id="PS50090"/>
    </source>
</evidence>
<proteinExistence type="predicted"/>
<dbReference type="InterPro" id="IPR044636">
    <property type="entry name" value="RADIALIS-like"/>
</dbReference>
<dbReference type="Gramene" id="KQL06028">
    <property type="protein sequence ID" value="KQL06028"/>
    <property type="gene ID" value="SETIT_002888mg"/>
</dbReference>
<name>K3XLW5_SETIT</name>
<dbReference type="InterPro" id="IPR001005">
    <property type="entry name" value="SANT/Myb"/>
</dbReference>
<dbReference type="AlphaFoldDB" id="K3XLW5"/>
<dbReference type="STRING" id="4555.K3XLW5"/>
<dbReference type="InterPro" id="IPR009057">
    <property type="entry name" value="Homeodomain-like_sf"/>
</dbReference>
<evidence type="ECO:0000313" key="7">
    <source>
        <dbReference type="EnsemblPlants" id="KQL06028"/>
    </source>
</evidence>
<keyword evidence="3" id="KW-0804">Transcription</keyword>
<dbReference type="EMBL" id="AGNK02003218">
    <property type="status" value="NOT_ANNOTATED_CDS"/>
    <property type="molecule type" value="Genomic_DNA"/>
</dbReference>
<protein>
    <submittedName>
        <fullName evidence="7">Uncharacterized protein</fullName>
    </submittedName>
</protein>
<evidence type="ECO:0000259" key="6">
    <source>
        <dbReference type="PROSITE" id="PS51293"/>
    </source>
</evidence>
<dbReference type="EnsemblPlants" id="KQL06028">
    <property type="protein sequence ID" value="KQL06028"/>
    <property type="gene ID" value="SETIT_002888mg"/>
</dbReference>
<dbReference type="CDD" id="cd00167">
    <property type="entry name" value="SANT"/>
    <property type="match status" value="1"/>
</dbReference>
<evidence type="ECO:0000313" key="8">
    <source>
        <dbReference type="Proteomes" id="UP000004995"/>
    </source>
</evidence>
<reference evidence="7" key="2">
    <citation type="submission" date="2018-08" db="UniProtKB">
        <authorList>
            <consortium name="EnsemblPlants"/>
        </authorList>
    </citation>
    <scope>IDENTIFICATION</scope>
    <source>
        <strain evidence="7">Yugu1</strain>
    </source>
</reference>
<feature type="domain" description="Myb-like" evidence="5">
    <location>
        <begin position="128"/>
        <end position="182"/>
    </location>
</feature>
<dbReference type="Gene3D" id="1.10.10.60">
    <property type="entry name" value="Homeodomain-like"/>
    <property type="match status" value="1"/>
</dbReference>
<dbReference type="PANTHER" id="PTHR43952">
    <property type="entry name" value="MYB FAMILY TRANSCRIPTION FACTOR-RELATED"/>
    <property type="match status" value="1"/>
</dbReference>
<evidence type="ECO:0000256" key="3">
    <source>
        <dbReference type="ARBA" id="ARBA00023163"/>
    </source>
</evidence>
<evidence type="ECO:0000256" key="1">
    <source>
        <dbReference type="ARBA" id="ARBA00004123"/>
    </source>
</evidence>
<dbReference type="InterPro" id="IPR017884">
    <property type="entry name" value="SANT_dom"/>
</dbReference>
<reference evidence="8" key="1">
    <citation type="journal article" date="2012" name="Nat. Biotechnol.">
        <title>Reference genome sequence of the model plant Setaria.</title>
        <authorList>
            <person name="Bennetzen J.L."/>
            <person name="Schmutz J."/>
            <person name="Wang H."/>
            <person name="Percifield R."/>
            <person name="Hawkins J."/>
            <person name="Pontaroli A.C."/>
            <person name="Estep M."/>
            <person name="Feng L."/>
            <person name="Vaughn J.N."/>
            <person name="Grimwood J."/>
            <person name="Jenkins J."/>
            <person name="Barry K."/>
            <person name="Lindquist E."/>
            <person name="Hellsten U."/>
            <person name="Deshpande S."/>
            <person name="Wang X."/>
            <person name="Wu X."/>
            <person name="Mitros T."/>
            <person name="Triplett J."/>
            <person name="Yang X."/>
            <person name="Ye C.Y."/>
            <person name="Mauro-Herrera M."/>
            <person name="Wang L."/>
            <person name="Li P."/>
            <person name="Sharma M."/>
            <person name="Sharma R."/>
            <person name="Ronald P.C."/>
            <person name="Panaud O."/>
            <person name="Kellogg E.A."/>
            <person name="Brutnell T.P."/>
            <person name="Doust A.N."/>
            <person name="Tuskan G.A."/>
            <person name="Rokhsar D."/>
            <person name="Devos K.M."/>
        </authorList>
    </citation>
    <scope>NUCLEOTIDE SEQUENCE [LARGE SCALE GENOMIC DNA]</scope>
    <source>
        <strain evidence="8">cv. Yugu1</strain>
    </source>
</reference>
<dbReference type="Proteomes" id="UP000004995">
    <property type="component" value="Unassembled WGS sequence"/>
</dbReference>
<evidence type="ECO:0000256" key="2">
    <source>
        <dbReference type="ARBA" id="ARBA00023015"/>
    </source>
</evidence>
<keyword evidence="4" id="KW-0539">Nucleus</keyword>
<dbReference type="PROSITE" id="PS51293">
    <property type="entry name" value="SANT"/>
    <property type="match status" value="1"/>
</dbReference>
<dbReference type="FunFam" id="1.10.10.60:FF:000154">
    <property type="entry name" value="Transcription factor SRM1"/>
    <property type="match status" value="1"/>
</dbReference>
<dbReference type="GO" id="GO:0003700">
    <property type="term" value="F:DNA-binding transcription factor activity"/>
    <property type="evidence" value="ECO:0007669"/>
    <property type="project" value="InterPro"/>
</dbReference>
<dbReference type="PANTHER" id="PTHR43952:SF11">
    <property type="entry name" value="OS01G0635200 PROTEIN"/>
    <property type="match status" value="1"/>
</dbReference>
<dbReference type="GO" id="GO:0005634">
    <property type="term" value="C:nucleus"/>
    <property type="evidence" value="ECO:0007669"/>
    <property type="project" value="UniProtKB-SubCell"/>
</dbReference>
<dbReference type="PROSITE" id="PS50090">
    <property type="entry name" value="MYB_LIKE"/>
    <property type="match status" value="1"/>
</dbReference>
<comment type="subcellular location">
    <subcellularLocation>
        <location evidence="1">Nucleus</location>
    </subcellularLocation>
</comment>
<dbReference type="SMART" id="SM00717">
    <property type="entry name" value="SANT"/>
    <property type="match status" value="1"/>
</dbReference>
<dbReference type="InParanoid" id="K3XLW5"/>
<organism evidence="7 8">
    <name type="scientific">Setaria italica</name>
    <name type="common">Foxtail millet</name>
    <name type="synonym">Panicum italicum</name>
    <dbReference type="NCBI Taxonomy" id="4555"/>
    <lineage>
        <taxon>Eukaryota</taxon>
        <taxon>Viridiplantae</taxon>
        <taxon>Streptophyta</taxon>
        <taxon>Embryophyta</taxon>
        <taxon>Tracheophyta</taxon>
        <taxon>Spermatophyta</taxon>
        <taxon>Magnoliopsida</taxon>
        <taxon>Liliopsida</taxon>
        <taxon>Poales</taxon>
        <taxon>Poaceae</taxon>
        <taxon>PACMAD clade</taxon>
        <taxon>Panicoideae</taxon>
        <taxon>Panicodae</taxon>
        <taxon>Paniceae</taxon>
        <taxon>Cenchrinae</taxon>
        <taxon>Setaria</taxon>
    </lineage>
</organism>
<dbReference type="Pfam" id="PF00249">
    <property type="entry name" value="Myb_DNA-binding"/>
    <property type="match status" value="1"/>
</dbReference>
<evidence type="ECO:0000256" key="4">
    <source>
        <dbReference type="ARBA" id="ARBA00023242"/>
    </source>
</evidence>
<feature type="domain" description="SANT" evidence="6">
    <location>
        <begin position="131"/>
        <end position="186"/>
    </location>
</feature>
<dbReference type="eggNOG" id="KOG0724">
    <property type="taxonomic scope" value="Eukaryota"/>
</dbReference>